<proteinExistence type="predicted"/>
<feature type="transmembrane region" description="Helical" evidence="2">
    <location>
        <begin position="330"/>
        <end position="347"/>
    </location>
</feature>
<feature type="transmembrane region" description="Helical" evidence="2">
    <location>
        <begin position="180"/>
        <end position="210"/>
    </location>
</feature>
<organism evidence="3 4">
    <name type="scientific">Amycolatopsis endophytica</name>
    <dbReference type="NCBI Taxonomy" id="860233"/>
    <lineage>
        <taxon>Bacteria</taxon>
        <taxon>Bacillati</taxon>
        <taxon>Actinomycetota</taxon>
        <taxon>Actinomycetes</taxon>
        <taxon>Pseudonocardiales</taxon>
        <taxon>Pseudonocardiaceae</taxon>
        <taxon>Amycolatopsis</taxon>
    </lineage>
</organism>
<keyword evidence="2" id="KW-0812">Transmembrane</keyword>
<keyword evidence="4" id="KW-1185">Reference proteome</keyword>
<comment type="caution">
    <text evidence="3">The sequence shown here is derived from an EMBL/GenBank/DDBJ whole genome shotgun (WGS) entry which is preliminary data.</text>
</comment>
<dbReference type="EMBL" id="JACCFK010000001">
    <property type="protein sequence ID" value="NYI89593.1"/>
    <property type="molecule type" value="Genomic_DNA"/>
</dbReference>
<feature type="transmembrane region" description="Helical" evidence="2">
    <location>
        <begin position="298"/>
        <end position="318"/>
    </location>
</feature>
<feature type="region of interest" description="Disordered" evidence="1">
    <location>
        <begin position="631"/>
        <end position="650"/>
    </location>
</feature>
<evidence type="ECO:0000313" key="3">
    <source>
        <dbReference type="EMBL" id="NYI89593.1"/>
    </source>
</evidence>
<sequence>MPDNVNVPDKTSKVARIVPVAGVFVVLAALGLSVNAGRLGFDLAGGRLLETGSLGEVWSAYLAGWHAVDGGTASAAPAALAVLGIFGAIFTPHGFVSLLMIADAPLAGASAYFATRRLPVRRPVRAVIAAAYGLLPAATAGVTQGRLDVVAVHILLPAVIAGIAGVLADPGQRWLHTSSLCALGLALLGAFSPLAHLLALAGLVIGFVVLPSPAPLLKRAAAVVIVVLVPLALLMPWPTVLVNHPALVLHGLSGPGDPVTAVDLAGLDPGGSGALPVGLAMLLAAVIAFAVRPSRAAGAGFAVVVLGVAALLVVRLVTVTPLQGGEAAPGFAGVPLLVIGAGLLWIVASACRGEVGKPFLGGGAVLVVALAVGVVVTGSGGPLHSGGGPALAGDQAAELARTGRSVLVLDAGDAQALQTGGRMPRFGDDQLAVSAASPARLAEWQDALANPEPTRARAALSGAAASGALFVVLPAGADAGAIAGMAPDLASAVAPTSDGRSVLRLLEPGGQVVLIPPGVARQAVTAPAPTSTLGVTPVAARLPDVRVRVSEGVPGRLLVLAAEHEDGWRAQVDGKPVPIVPAWGHQVAVAVPTTQAEVTLEHPSTLRDVLLLVQIAAVLFTLLTAVPTRLRREEDEDYSPPSMMSGSTPR</sequence>
<evidence type="ECO:0008006" key="5">
    <source>
        <dbReference type="Google" id="ProtNLM"/>
    </source>
</evidence>
<feature type="transmembrane region" description="Helical" evidence="2">
    <location>
        <begin position="149"/>
        <end position="168"/>
    </location>
</feature>
<feature type="transmembrane region" description="Helical" evidence="2">
    <location>
        <begin position="20"/>
        <end position="41"/>
    </location>
</feature>
<keyword evidence="2" id="KW-0472">Membrane</keyword>
<protein>
    <recommendedName>
        <fullName evidence="5">Glycosyltransferase</fullName>
    </recommendedName>
</protein>
<evidence type="ECO:0000313" key="4">
    <source>
        <dbReference type="Proteomes" id="UP000549616"/>
    </source>
</evidence>
<evidence type="ECO:0000256" key="2">
    <source>
        <dbReference type="SAM" id="Phobius"/>
    </source>
</evidence>
<gene>
    <name evidence="3" type="ORF">HNR02_002916</name>
</gene>
<name>A0A853B367_9PSEU</name>
<accession>A0A853B367</accession>
<dbReference type="RefSeq" id="WP_179773730.1">
    <property type="nucleotide sequence ID" value="NZ_JACCFK010000001.1"/>
</dbReference>
<dbReference type="AlphaFoldDB" id="A0A853B367"/>
<feature type="transmembrane region" description="Helical" evidence="2">
    <location>
        <begin position="273"/>
        <end position="291"/>
    </location>
</feature>
<feature type="transmembrane region" description="Helical" evidence="2">
    <location>
        <begin position="216"/>
        <end position="235"/>
    </location>
</feature>
<keyword evidence="2" id="KW-1133">Transmembrane helix</keyword>
<dbReference type="Proteomes" id="UP000549616">
    <property type="component" value="Unassembled WGS sequence"/>
</dbReference>
<evidence type="ECO:0000256" key="1">
    <source>
        <dbReference type="SAM" id="MobiDB-lite"/>
    </source>
</evidence>
<feature type="transmembrane region" description="Helical" evidence="2">
    <location>
        <begin position="126"/>
        <end position="143"/>
    </location>
</feature>
<feature type="transmembrane region" description="Helical" evidence="2">
    <location>
        <begin position="359"/>
        <end position="376"/>
    </location>
</feature>
<reference evidence="3 4" key="1">
    <citation type="submission" date="2020-07" db="EMBL/GenBank/DDBJ databases">
        <title>Sequencing the genomes of 1000 actinobacteria strains.</title>
        <authorList>
            <person name="Klenk H.-P."/>
        </authorList>
    </citation>
    <scope>NUCLEOTIDE SEQUENCE [LARGE SCALE GENOMIC DNA]</scope>
    <source>
        <strain evidence="3 4">DSM 104006</strain>
    </source>
</reference>